<name>S0FBD8_9BACT</name>
<accession>S0FBD8</accession>
<evidence type="ECO:0000313" key="2">
    <source>
        <dbReference type="Proteomes" id="UP000014073"/>
    </source>
</evidence>
<dbReference type="HOGENOM" id="CLU_2614552_0_0_10"/>
<sequence>MLYYKISSSIISHYFISYSKYRPLPLTVQGGPVGLVGWKKIILASLRYFFRQALHRSLAKNSRASKKLKYWLHGAGHV</sequence>
<organism evidence="1 2">
    <name type="scientific">Phocaeicola coprophilus DSM 18228 = JCM 13818</name>
    <dbReference type="NCBI Taxonomy" id="547042"/>
    <lineage>
        <taxon>Bacteria</taxon>
        <taxon>Pseudomonadati</taxon>
        <taxon>Bacteroidota</taxon>
        <taxon>Bacteroidia</taxon>
        <taxon>Bacteroidales</taxon>
        <taxon>Bacteroidaceae</taxon>
        <taxon>Phocaeicola</taxon>
    </lineage>
</organism>
<dbReference type="eggNOG" id="ENOG5030M0P">
    <property type="taxonomic scope" value="Bacteria"/>
</dbReference>
<reference evidence="1 2" key="1">
    <citation type="submission" date="2008-12" db="EMBL/GenBank/DDBJ databases">
        <authorList>
            <person name="Fulton L."/>
            <person name="Clifton S."/>
            <person name="Fulton B."/>
            <person name="Xu J."/>
            <person name="Minx P."/>
            <person name="Pepin K.H."/>
            <person name="Johnson M."/>
            <person name="Bhonagiri V."/>
            <person name="Nash W.E."/>
            <person name="Mardis E.R."/>
            <person name="Wilson R.K."/>
        </authorList>
    </citation>
    <scope>NUCLEOTIDE SEQUENCE [LARGE SCALE GENOMIC DNA]</scope>
    <source>
        <strain evidence="1 2">DSM 18228</strain>
    </source>
</reference>
<dbReference type="EMBL" id="ACBW01000168">
    <property type="protein sequence ID" value="EEF77112.1"/>
    <property type="molecule type" value="Genomic_DNA"/>
</dbReference>
<comment type="caution">
    <text evidence="1">The sequence shown here is derived from an EMBL/GenBank/DDBJ whole genome shotgun (WGS) entry which is preliminary data.</text>
</comment>
<protein>
    <submittedName>
        <fullName evidence="1">Uncharacterized protein</fullName>
    </submittedName>
</protein>
<dbReference type="Proteomes" id="UP000014073">
    <property type="component" value="Unassembled WGS sequence"/>
</dbReference>
<proteinExistence type="predicted"/>
<dbReference type="AlphaFoldDB" id="S0FBD8"/>
<evidence type="ECO:0000313" key="1">
    <source>
        <dbReference type="EMBL" id="EEF77112.1"/>
    </source>
</evidence>
<keyword evidence="2" id="KW-1185">Reference proteome</keyword>
<gene>
    <name evidence="1" type="ORF">BACCOPRO_02621</name>
</gene>